<dbReference type="PANTHER" id="PTHR16056">
    <property type="entry name" value="REGULATOR OF MICROTUBULE DYNAMICS PROTEIN"/>
    <property type="match status" value="1"/>
</dbReference>
<evidence type="ECO:0000256" key="2">
    <source>
        <dbReference type="ARBA" id="ARBA00011375"/>
    </source>
</evidence>
<proteinExistence type="predicted"/>
<dbReference type="SUPFAM" id="SSF56112">
    <property type="entry name" value="Protein kinase-like (PK-like)"/>
    <property type="match status" value="1"/>
</dbReference>
<dbReference type="Gene3D" id="1.25.40.10">
    <property type="entry name" value="Tetratricopeptide repeat domain"/>
    <property type="match status" value="1"/>
</dbReference>
<evidence type="ECO:0000256" key="4">
    <source>
        <dbReference type="ARBA" id="ARBA00022737"/>
    </source>
</evidence>
<keyword evidence="3" id="KW-0963">Cytoplasm</keyword>
<evidence type="ECO:0000259" key="10">
    <source>
        <dbReference type="PROSITE" id="PS50011"/>
    </source>
</evidence>
<feature type="domain" description="Protein kinase" evidence="10">
    <location>
        <begin position="227"/>
        <end position="489"/>
    </location>
</feature>
<evidence type="ECO:0000256" key="8">
    <source>
        <dbReference type="ARBA" id="ARBA00041958"/>
    </source>
</evidence>
<feature type="transmembrane region" description="Helical" evidence="9">
    <location>
        <begin position="103"/>
        <end position="123"/>
    </location>
</feature>
<dbReference type="Proteomes" id="UP000275652">
    <property type="component" value="Unassembled WGS sequence"/>
</dbReference>
<dbReference type="PROSITE" id="PS50011">
    <property type="entry name" value="PROTEIN_KINASE_DOM"/>
    <property type="match status" value="1"/>
</dbReference>
<keyword evidence="9" id="KW-1133">Transmembrane helix</keyword>
<accession>A0A9X8DK34</accession>
<evidence type="ECO:0000256" key="6">
    <source>
        <dbReference type="ARBA" id="ARBA00023212"/>
    </source>
</evidence>
<keyword evidence="9" id="KW-0472">Membrane</keyword>
<dbReference type="InterPro" id="IPR000719">
    <property type="entry name" value="Prot_kinase_dom"/>
</dbReference>
<evidence type="ECO:0000313" key="12">
    <source>
        <dbReference type="Proteomes" id="UP000275652"/>
    </source>
</evidence>
<dbReference type="Pfam" id="PF07714">
    <property type="entry name" value="PK_Tyr_Ser-Thr"/>
    <property type="match status" value="1"/>
</dbReference>
<comment type="caution">
    <text evidence="11">The sequence shown here is derived from an EMBL/GenBank/DDBJ whole genome shotgun (WGS) entry which is preliminary data.</text>
</comment>
<evidence type="ECO:0000256" key="9">
    <source>
        <dbReference type="SAM" id="Phobius"/>
    </source>
</evidence>
<sequence>MGKRSGLSALGLRSIPKFIFKLPKLTRLFVRHNNFTLISLSLAEYQFLTKPGMDLHIHTFPKTPGRDYGDWSGESLPNCPESPVISIVYNSSNGENWSVCVDAIVLAWTVLSGMAVAVVYLVVMKVVRRHRHRHRGLFDSDAATSSVTVAPPSLFHWTTFRDLVTPAKPATTTTTSATTIISSSAYPAIESDVTNDTVSTELDGWLLRQQCLLRPHMLEWTEVEYKVRLYHSKQDGIWTDSTSATDVMEVWKGSYRAQLVLVKRVSGSELSLRVFARQVERLVRFQHPRITALVGVTWQPHSLALVCADDELVVDLKQCIPHIPTAEVQGQVASHIAAGLRYLHSTAQVHGNLSSSSVVVDAGFSALLNRLDLVPCDVSKLGMAHQTLYIAPEVLSGGPHSVAADVYSFGILLAELDTGESVYHFLNRTARCIPGRHDMTVSQLLPLRQALTFNRGSLQPAIVMCLQDDPRSRKILRMSRRAVRLHGTAAAPAIASSVRQNPTPRASMLLGAAASIFLLTSTSTVIHARSQESTLAVKAEELYNSPSYDRRKLLQFLQRGVGEHPHDVGLQWRLARAAYDVASLPSTSLDEKKTLIYLARDVIQAALALDADNFAVHKWYGIILSSIGEFEGSKVTIANSFTVRDHWLKAIALNPSDATSFNLLGRWCLTIADISWIERQLAAAIFGTPPRATYAEALAYFLQADAISPGFWKKNSLLVAQTYLKLNDIPQAKDWLRLTLAVPVVTSEDQQVHDQATATLATLK</sequence>
<evidence type="ECO:0000256" key="3">
    <source>
        <dbReference type="ARBA" id="ARBA00022490"/>
    </source>
</evidence>
<evidence type="ECO:0000256" key="7">
    <source>
        <dbReference type="ARBA" id="ARBA00039966"/>
    </source>
</evidence>
<dbReference type="SUPFAM" id="SSF48452">
    <property type="entry name" value="TPR-like"/>
    <property type="match status" value="1"/>
</dbReference>
<evidence type="ECO:0000256" key="1">
    <source>
        <dbReference type="ARBA" id="ARBA00004245"/>
    </source>
</evidence>
<reference evidence="11 12" key="1">
    <citation type="journal article" date="2018" name="J. Invertebr. Pathol.">
        <title>New genotyping method for the causative agent of crayfish plague (Aphanomyces astaci) based on whole genome data.</title>
        <authorList>
            <person name="Minardi D."/>
            <person name="Studholme D.J."/>
            <person name="van der Giezen M."/>
            <person name="Pretto T."/>
            <person name="Oidtmann B."/>
        </authorList>
    </citation>
    <scope>NUCLEOTIDE SEQUENCE [LARGE SCALE GENOMIC DNA]</scope>
    <source>
        <strain evidence="11 12">KB13</strain>
    </source>
</reference>
<gene>
    <name evidence="11" type="ORF">DYB28_001610</name>
</gene>
<dbReference type="GO" id="GO:0005524">
    <property type="term" value="F:ATP binding"/>
    <property type="evidence" value="ECO:0007669"/>
    <property type="project" value="InterPro"/>
</dbReference>
<name>A0A9X8DK34_APHAT</name>
<dbReference type="Pfam" id="PF21033">
    <property type="entry name" value="RMD1-3"/>
    <property type="match status" value="1"/>
</dbReference>
<dbReference type="Gene3D" id="1.10.510.10">
    <property type="entry name" value="Transferase(Phosphotransferase) domain 1"/>
    <property type="match status" value="1"/>
</dbReference>
<keyword evidence="6" id="KW-0206">Cytoskeleton</keyword>
<dbReference type="InterPro" id="IPR011990">
    <property type="entry name" value="TPR-like_helical_dom_sf"/>
</dbReference>
<dbReference type="EMBL" id="QUTI01055455">
    <property type="protein sequence ID" value="RLN99016.1"/>
    <property type="molecule type" value="Genomic_DNA"/>
</dbReference>
<protein>
    <recommendedName>
        <fullName evidence="7">Regulator of microtubule dynamics protein 1</fullName>
    </recommendedName>
    <alternativeName>
        <fullName evidence="8">Protein FAM82B</fullName>
    </alternativeName>
</protein>
<dbReference type="GO" id="GO:0005876">
    <property type="term" value="C:spindle microtubule"/>
    <property type="evidence" value="ECO:0007669"/>
    <property type="project" value="TreeGrafter"/>
</dbReference>
<organism evidence="11 12">
    <name type="scientific">Aphanomyces astaci</name>
    <name type="common">Crayfish plague agent</name>
    <dbReference type="NCBI Taxonomy" id="112090"/>
    <lineage>
        <taxon>Eukaryota</taxon>
        <taxon>Sar</taxon>
        <taxon>Stramenopiles</taxon>
        <taxon>Oomycota</taxon>
        <taxon>Saprolegniomycetes</taxon>
        <taxon>Saprolegniales</taxon>
        <taxon>Verrucalvaceae</taxon>
        <taxon>Aphanomyces</taxon>
    </lineage>
</organism>
<keyword evidence="5" id="KW-0802">TPR repeat</keyword>
<dbReference type="Gene3D" id="3.30.200.20">
    <property type="entry name" value="Phosphorylase Kinase, domain 1"/>
    <property type="match status" value="1"/>
</dbReference>
<comment type="subcellular location">
    <subcellularLocation>
        <location evidence="1">Cytoplasm</location>
        <location evidence="1">Cytoskeleton</location>
    </subcellularLocation>
</comment>
<evidence type="ECO:0000256" key="5">
    <source>
        <dbReference type="ARBA" id="ARBA00022803"/>
    </source>
</evidence>
<keyword evidence="9" id="KW-0812">Transmembrane</keyword>
<dbReference type="GO" id="GO:0004672">
    <property type="term" value="F:protein kinase activity"/>
    <property type="evidence" value="ECO:0007669"/>
    <property type="project" value="InterPro"/>
</dbReference>
<comment type="subunit">
    <text evidence="2">Interacts with microtubules.</text>
</comment>
<dbReference type="InterPro" id="IPR011009">
    <property type="entry name" value="Kinase-like_dom_sf"/>
</dbReference>
<dbReference type="PANTHER" id="PTHR16056:SF16">
    <property type="entry name" value="REGULATOR OF MICROTUBULE DYNAMICS PROTEIN 1"/>
    <property type="match status" value="1"/>
</dbReference>
<evidence type="ECO:0000313" key="11">
    <source>
        <dbReference type="EMBL" id="RLN99016.1"/>
    </source>
</evidence>
<dbReference type="GO" id="GO:0005737">
    <property type="term" value="C:cytoplasm"/>
    <property type="evidence" value="ECO:0007669"/>
    <property type="project" value="TreeGrafter"/>
</dbReference>
<dbReference type="InterPro" id="IPR001245">
    <property type="entry name" value="Ser-Thr/Tyr_kinase_cat_dom"/>
</dbReference>
<dbReference type="InterPro" id="IPR049039">
    <property type="entry name" value="RMD1-3_a_helical_rpt"/>
</dbReference>
<keyword evidence="4" id="KW-0677">Repeat</keyword>
<dbReference type="AlphaFoldDB" id="A0A9X8DK34"/>
<dbReference type="GO" id="GO:0008017">
    <property type="term" value="F:microtubule binding"/>
    <property type="evidence" value="ECO:0007669"/>
    <property type="project" value="TreeGrafter"/>
</dbReference>
<dbReference type="GO" id="GO:0097431">
    <property type="term" value="C:mitotic spindle pole"/>
    <property type="evidence" value="ECO:0007669"/>
    <property type="project" value="TreeGrafter"/>
</dbReference>